<comment type="similarity">
    <text evidence="1">Belongs to the CdaR family.</text>
</comment>
<accession>A0A6L9EPP8</accession>
<dbReference type="Pfam" id="PF13556">
    <property type="entry name" value="HTH_30"/>
    <property type="match status" value="1"/>
</dbReference>
<dbReference type="PANTHER" id="PTHR33744:SF1">
    <property type="entry name" value="DNA-BINDING TRANSCRIPTIONAL ACTIVATOR ADER"/>
    <property type="match status" value="1"/>
</dbReference>
<gene>
    <name evidence="5" type="ORF">GND98_011575</name>
</gene>
<evidence type="ECO:0000259" key="4">
    <source>
        <dbReference type="Pfam" id="PF17853"/>
    </source>
</evidence>
<evidence type="ECO:0000313" key="5">
    <source>
        <dbReference type="EMBL" id="NAS18492.1"/>
    </source>
</evidence>
<dbReference type="InterPro" id="IPR042070">
    <property type="entry name" value="PucR_C-HTH_sf"/>
</dbReference>
<evidence type="ECO:0000256" key="1">
    <source>
        <dbReference type="ARBA" id="ARBA00006754"/>
    </source>
</evidence>
<dbReference type="Pfam" id="PF07905">
    <property type="entry name" value="PucR"/>
    <property type="match status" value="1"/>
</dbReference>
<evidence type="ECO:0000259" key="2">
    <source>
        <dbReference type="Pfam" id="PF07905"/>
    </source>
</evidence>
<protein>
    <submittedName>
        <fullName evidence="5">PucR family transcriptional regulator</fullName>
    </submittedName>
</protein>
<dbReference type="AlphaFoldDB" id="A0A6L9EPP8"/>
<feature type="domain" description="PucR C-terminal helix-turn-helix" evidence="3">
    <location>
        <begin position="345"/>
        <end position="403"/>
    </location>
</feature>
<dbReference type="PANTHER" id="PTHR33744">
    <property type="entry name" value="CARBOHYDRATE DIACID REGULATOR"/>
    <property type="match status" value="1"/>
</dbReference>
<reference evidence="5 6" key="1">
    <citation type="submission" date="2020-01" db="EMBL/GenBank/DDBJ databases">
        <title>Genome sequence of a 1,3-propanediol producer, Clostridium butyricum S3.</title>
        <authorList>
            <person name="Zhou J."/>
        </authorList>
    </citation>
    <scope>NUCLEOTIDE SEQUENCE [LARGE SCALE GENOMIC DNA]</scope>
    <source>
        <strain evidence="5 6">S3</strain>
    </source>
</reference>
<comment type="caution">
    <text evidence="5">The sequence shown here is derived from an EMBL/GenBank/DDBJ whole genome shotgun (WGS) entry which is preliminary data.</text>
</comment>
<dbReference type="Proteomes" id="UP000474042">
    <property type="component" value="Unassembled WGS sequence"/>
</dbReference>
<feature type="domain" description="Purine catabolism PurC-like" evidence="2">
    <location>
        <begin position="5"/>
        <end position="127"/>
    </location>
</feature>
<dbReference type="EMBL" id="WOFV02000035">
    <property type="protein sequence ID" value="NAS18492.1"/>
    <property type="molecule type" value="Genomic_DNA"/>
</dbReference>
<dbReference type="InterPro" id="IPR012914">
    <property type="entry name" value="PucR_dom"/>
</dbReference>
<evidence type="ECO:0000259" key="3">
    <source>
        <dbReference type="Pfam" id="PF13556"/>
    </source>
</evidence>
<evidence type="ECO:0000313" key="6">
    <source>
        <dbReference type="Proteomes" id="UP000474042"/>
    </source>
</evidence>
<dbReference type="InterPro" id="IPR041522">
    <property type="entry name" value="CdaR_GGDEF"/>
</dbReference>
<proteinExistence type="inferred from homology"/>
<dbReference type="Gene3D" id="1.10.10.2840">
    <property type="entry name" value="PucR C-terminal helix-turn-helix domain"/>
    <property type="match status" value="1"/>
</dbReference>
<name>A0A6L9EPP8_CLOBU</name>
<dbReference type="Pfam" id="PF17853">
    <property type="entry name" value="GGDEF_2"/>
    <property type="match status" value="1"/>
</dbReference>
<organism evidence="5 6">
    <name type="scientific">Clostridium butyricum</name>
    <dbReference type="NCBI Taxonomy" id="1492"/>
    <lineage>
        <taxon>Bacteria</taxon>
        <taxon>Bacillati</taxon>
        <taxon>Bacillota</taxon>
        <taxon>Clostridia</taxon>
        <taxon>Eubacteriales</taxon>
        <taxon>Clostridiaceae</taxon>
        <taxon>Clostridium</taxon>
    </lineage>
</organism>
<feature type="domain" description="CdaR GGDEF-like" evidence="4">
    <location>
        <begin position="152"/>
        <end position="287"/>
    </location>
</feature>
<dbReference type="InterPro" id="IPR051448">
    <property type="entry name" value="CdaR-like_regulators"/>
</dbReference>
<sequence length="411" mass="48066">MNCEDLLDIVQLKKGLKLIAGDCGLKRDIRWLYFADCIQCLNDDDNIREYIHGGELVIITNETLTGNEERILEIIKIAEEKSIAGIVINQNQILDSVKELCNILEIPLFEASLDLHFIDFSQIICKELVEEESNENSIERILSTVLFEERFSSETIIEQAQYYGINLKRNQVTIVFKMDNFSKNIENNNNFQNSYYYDINENIKKMIKKEFSSYGLRHIMILIQNEFAVAVIPKEMFSEDLLTVILKNIIKNIEMKYKVKISVGVGDSYNYIDEIKTSYKEAKETIKLSKILNLDKNNDGNIYYYHNLGIYSFITQIKNDKFLDDYKNRKLKLLEDSDKMQDSSLCETLEAYLANNCNANATAESLFIHRNTMRYRMEKIKKLTNIDFNDISLLLEFRLAFAIKKYRENIK</sequence>
<dbReference type="InterPro" id="IPR025736">
    <property type="entry name" value="PucR_C-HTH_dom"/>
</dbReference>